<evidence type="ECO:0000313" key="13">
    <source>
        <dbReference type="WBParaSite" id="SPAL_0001600600.1"/>
    </source>
</evidence>
<organism evidence="12 13">
    <name type="scientific">Strongyloides papillosus</name>
    <name type="common">Intestinal threadworm</name>
    <dbReference type="NCBI Taxonomy" id="174720"/>
    <lineage>
        <taxon>Eukaryota</taxon>
        <taxon>Metazoa</taxon>
        <taxon>Ecdysozoa</taxon>
        <taxon>Nematoda</taxon>
        <taxon>Chromadorea</taxon>
        <taxon>Rhabditida</taxon>
        <taxon>Tylenchina</taxon>
        <taxon>Panagrolaimomorpha</taxon>
        <taxon>Strongyloidoidea</taxon>
        <taxon>Strongyloididae</taxon>
        <taxon>Strongyloides</taxon>
    </lineage>
</organism>
<evidence type="ECO:0000256" key="1">
    <source>
        <dbReference type="ARBA" id="ARBA00004141"/>
    </source>
</evidence>
<dbReference type="AlphaFoldDB" id="A0A0N5CDR3"/>
<dbReference type="GO" id="GO:0005886">
    <property type="term" value="C:plasma membrane"/>
    <property type="evidence" value="ECO:0007669"/>
    <property type="project" value="TreeGrafter"/>
</dbReference>
<evidence type="ECO:0000256" key="4">
    <source>
        <dbReference type="ARBA" id="ARBA00022989"/>
    </source>
</evidence>
<proteinExistence type="inferred from homology"/>
<feature type="domain" description="Potassium channel" evidence="11">
    <location>
        <begin position="198"/>
        <end position="256"/>
    </location>
</feature>
<dbReference type="SUPFAM" id="SSF81324">
    <property type="entry name" value="Voltage-gated potassium channels"/>
    <property type="match status" value="2"/>
</dbReference>
<keyword evidence="6 10" id="KW-0472">Membrane</keyword>
<dbReference type="STRING" id="174720.A0A0N5CDR3"/>
<keyword evidence="5 8" id="KW-0406">Ion transport</keyword>
<evidence type="ECO:0000256" key="5">
    <source>
        <dbReference type="ARBA" id="ARBA00023065"/>
    </source>
</evidence>
<feature type="transmembrane region" description="Helical" evidence="10">
    <location>
        <begin position="201"/>
        <end position="222"/>
    </location>
</feature>
<feature type="region of interest" description="Disordered" evidence="9">
    <location>
        <begin position="326"/>
        <end position="345"/>
    </location>
</feature>
<dbReference type="Gene3D" id="1.10.287.70">
    <property type="match status" value="1"/>
</dbReference>
<evidence type="ECO:0000256" key="2">
    <source>
        <dbReference type="ARBA" id="ARBA00022448"/>
    </source>
</evidence>
<evidence type="ECO:0000256" key="7">
    <source>
        <dbReference type="ARBA" id="ARBA00023303"/>
    </source>
</evidence>
<keyword evidence="3 8" id="KW-0812">Transmembrane</keyword>
<name>A0A0N5CDR3_STREA</name>
<evidence type="ECO:0000259" key="11">
    <source>
        <dbReference type="Pfam" id="PF07885"/>
    </source>
</evidence>
<dbReference type="Pfam" id="PF07885">
    <property type="entry name" value="Ion_trans_2"/>
    <property type="match status" value="2"/>
</dbReference>
<comment type="subcellular location">
    <subcellularLocation>
        <location evidence="1">Membrane</location>
        <topology evidence="1">Multi-pass membrane protein</topology>
    </subcellularLocation>
</comment>
<dbReference type="PRINTS" id="PR01333">
    <property type="entry name" value="2POREKCHANEL"/>
</dbReference>
<dbReference type="GO" id="GO:0022841">
    <property type="term" value="F:potassium ion leak channel activity"/>
    <property type="evidence" value="ECO:0007669"/>
    <property type="project" value="TreeGrafter"/>
</dbReference>
<reference evidence="13" key="1">
    <citation type="submission" date="2017-02" db="UniProtKB">
        <authorList>
            <consortium name="WormBaseParasite"/>
        </authorList>
    </citation>
    <scope>IDENTIFICATION</scope>
</reference>
<evidence type="ECO:0000256" key="8">
    <source>
        <dbReference type="RuleBase" id="RU003857"/>
    </source>
</evidence>
<dbReference type="Proteomes" id="UP000046392">
    <property type="component" value="Unplaced"/>
</dbReference>
<evidence type="ECO:0000256" key="6">
    <source>
        <dbReference type="ARBA" id="ARBA00023136"/>
    </source>
</evidence>
<keyword evidence="2 8" id="KW-0813">Transport</keyword>
<feature type="transmembrane region" description="Helical" evidence="10">
    <location>
        <begin position="12"/>
        <end position="32"/>
    </location>
</feature>
<evidence type="ECO:0000313" key="12">
    <source>
        <dbReference type="Proteomes" id="UP000046392"/>
    </source>
</evidence>
<feature type="transmembrane region" description="Helical" evidence="10">
    <location>
        <begin position="412"/>
        <end position="434"/>
    </location>
</feature>
<dbReference type="InterPro" id="IPR003280">
    <property type="entry name" value="2pore_dom_K_chnl"/>
</dbReference>
<dbReference type="PANTHER" id="PTHR11003:SF273">
    <property type="entry name" value="TWIK FAMILY OF POTASSIUM CHANNELS PROTEIN 9"/>
    <property type="match status" value="1"/>
</dbReference>
<keyword evidence="12" id="KW-1185">Reference proteome</keyword>
<dbReference type="PANTHER" id="PTHR11003">
    <property type="entry name" value="POTASSIUM CHANNEL, SUBFAMILY K"/>
    <property type="match status" value="1"/>
</dbReference>
<keyword evidence="4 10" id="KW-1133">Transmembrane helix</keyword>
<feature type="domain" description="Potassium channel" evidence="11">
    <location>
        <begin position="366"/>
        <end position="439"/>
    </location>
</feature>
<protein>
    <submittedName>
        <fullName evidence="13">Potassium channel subfamily K member 18</fullName>
    </submittedName>
</protein>
<keyword evidence="7 8" id="KW-0407">Ion channel</keyword>
<dbReference type="GO" id="GO:0030322">
    <property type="term" value="P:stabilization of membrane potential"/>
    <property type="evidence" value="ECO:0007669"/>
    <property type="project" value="TreeGrafter"/>
</dbReference>
<evidence type="ECO:0000256" key="9">
    <source>
        <dbReference type="SAM" id="MobiDB-lite"/>
    </source>
</evidence>
<evidence type="ECO:0000256" key="10">
    <source>
        <dbReference type="SAM" id="Phobius"/>
    </source>
</evidence>
<comment type="similarity">
    <text evidence="8">Belongs to the two pore domain potassium channel (TC 1.A.1.8) family.</text>
</comment>
<feature type="transmembrane region" description="Helical" evidence="10">
    <location>
        <begin position="354"/>
        <end position="377"/>
    </location>
</feature>
<dbReference type="WBParaSite" id="SPAL_0001600600.1">
    <property type="protein sequence ID" value="SPAL_0001600600.1"/>
    <property type="gene ID" value="SPAL_0001600600"/>
</dbReference>
<feature type="transmembrane region" description="Helical" evidence="10">
    <location>
        <begin position="389"/>
        <end position="406"/>
    </location>
</feature>
<dbReference type="InterPro" id="IPR013099">
    <property type="entry name" value="K_chnl_dom"/>
</dbReference>
<accession>A0A0N5CDR3</accession>
<sequence>MLGLIKEYSHIFIHLSMMSGVTLYVIFGAYIMQSLENNNIVEMNKQLRSKRNTKMEGYSMNSIGVESKNLGTNYYKNFSGHDLAKLDNNLHNCVVKALESLYNFSHCQEENINVAAITLFDYCYKSAALKIDSLPSITDKFGKPIYNGLHSGSSFDAKNYKDTPASVFFKKKFRHGQVKIEKQLDNNSDAIFEEQISIMDWSFGSSIIFAFSIITTIGYGHVAPMTTSGRIFTIIYGLVGVPFTLLTIANVGLFLTNIFKMTAIKIIVWKHRHFDGCIKRIKMRRKIKHHINVNKSVNCCLRKNNNNDNQKVQSVVWYAEKMNDNNECNHSSKTANDKENSEDEVSESENAGTIQIIMTLLLAITTFLYILLGAYIVHLYENDMNFFQAFYFNFITLTTIGLGDFVPQSYDYLALTITYVFVGMALVTVTLNLLSDILKKLHNFGRKIENVGEVIVWFGGKKMKMSNLMKYLIDTLNLPEETLQTMNVDNFIDKAIQKEEGKIETLRPKPFSLSDMANKYSRDIEAETCFMDATERSSYYYLSGVPSTRRSAKNVIETINHKATPIPSISDKESLNNGMECSFKIQLNSLNTGKRWSSSDGITRKSISDVFYLPTFETCSRSIDTSSFEDITIYEKEKIIR</sequence>
<evidence type="ECO:0000256" key="3">
    <source>
        <dbReference type="ARBA" id="ARBA00022692"/>
    </source>
</evidence>
<dbReference type="GO" id="GO:0015271">
    <property type="term" value="F:outward rectifier potassium channel activity"/>
    <property type="evidence" value="ECO:0007669"/>
    <property type="project" value="TreeGrafter"/>
</dbReference>
<feature type="transmembrane region" description="Helical" evidence="10">
    <location>
        <begin position="234"/>
        <end position="255"/>
    </location>
</feature>